<dbReference type="AlphaFoldDB" id="A0A502HL77"/>
<evidence type="ECO:0000313" key="1">
    <source>
        <dbReference type="EMBL" id="TPG73890.1"/>
    </source>
</evidence>
<organism evidence="1 2">
    <name type="scientific">Pseudomonas arsenicoxydans</name>
    <dbReference type="NCBI Taxonomy" id="702115"/>
    <lineage>
        <taxon>Bacteria</taxon>
        <taxon>Pseudomonadati</taxon>
        <taxon>Pseudomonadota</taxon>
        <taxon>Gammaproteobacteria</taxon>
        <taxon>Pseudomonadales</taxon>
        <taxon>Pseudomonadaceae</taxon>
        <taxon>Pseudomonas</taxon>
    </lineage>
</organism>
<dbReference type="EMBL" id="RCZE01000014">
    <property type="protein sequence ID" value="TPG73890.1"/>
    <property type="molecule type" value="Genomic_DNA"/>
</dbReference>
<protein>
    <submittedName>
        <fullName evidence="1">Uncharacterized protein</fullName>
    </submittedName>
</protein>
<accession>A0A502HL77</accession>
<proteinExistence type="predicted"/>
<name>A0A502HL77_9PSED</name>
<evidence type="ECO:0000313" key="2">
    <source>
        <dbReference type="Proteomes" id="UP000317933"/>
    </source>
</evidence>
<comment type="caution">
    <text evidence="1">The sequence shown here is derived from an EMBL/GenBank/DDBJ whole genome shotgun (WGS) entry which is preliminary data.</text>
</comment>
<sequence length="64" mass="7110">MMVCSGVFIGWYGADVTPRIFYENFIGSMVTIDASNDAPGPRFRRIHASLILLTLVICPFQTIS</sequence>
<gene>
    <name evidence="1" type="ORF">EAH78_26220</name>
</gene>
<reference evidence="1 2" key="1">
    <citation type="journal article" date="2019" name="Environ. Microbiol.">
        <title>Species interactions and distinct microbial communities in high Arctic permafrost affected cryosols are associated with the CH4 and CO2 gas fluxes.</title>
        <authorList>
            <person name="Altshuler I."/>
            <person name="Hamel J."/>
            <person name="Turney S."/>
            <person name="Magnuson E."/>
            <person name="Levesque R."/>
            <person name="Greer C."/>
            <person name="Whyte L.G."/>
        </authorList>
    </citation>
    <scope>NUCLEOTIDE SEQUENCE [LARGE SCALE GENOMIC DNA]</scope>
    <source>
        <strain evidence="1 2">E3</strain>
    </source>
</reference>
<dbReference type="Proteomes" id="UP000317933">
    <property type="component" value="Unassembled WGS sequence"/>
</dbReference>